<feature type="domain" description="YjeF C-terminal" evidence="7">
    <location>
        <begin position="8"/>
        <end position="293"/>
    </location>
</feature>
<dbReference type="HAMAP" id="MF_01965">
    <property type="entry name" value="NADHX_dehydratase"/>
    <property type="match status" value="1"/>
</dbReference>
<proteinExistence type="inferred from homology"/>
<comment type="catalytic activity">
    <reaction evidence="6">
        <text>(6S)-NADPHX + ADP = AMP + phosphate + NADPH + H(+)</text>
        <dbReference type="Rhea" id="RHEA:32235"/>
        <dbReference type="ChEBI" id="CHEBI:15378"/>
        <dbReference type="ChEBI" id="CHEBI:43474"/>
        <dbReference type="ChEBI" id="CHEBI:57783"/>
        <dbReference type="ChEBI" id="CHEBI:64076"/>
        <dbReference type="ChEBI" id="CHEBI:456215"/>
        <dbReference type="ChEBI" id="CHEBI:456216"/>
        <dbReference type="EC" id="4.2.1.136"/>
    </reaction>
</comment>
<dbReference type="AlphaFoldDB" id="B1XU15"/>
<dbReference type="KEGG" id="pne:Pnec_0585"/>
<comment type="cofactor">
    <cofactor evidence="6">
        <name>Mg(2+)</name>
        <dbReference type="ChEBI" id="CHEBI:18420"/>
    </cofactor>
</comment>
<dbReference type="InterPro" id="IPR017953">
    <property type="entry name" value="Carbohydrate_kinase_pred_CS"/>
</dbReference>
<keyword evidence="1 6" id="KW-0547">Nucleotide-binding</keyword>
<keyword evidence="3 6" id="KW-0521">NADP</keyword>
<feature type="binding site" evidence="6">
    <location>
        <position position="228"/>
    </location>
    <ligand>
        <name>AMP</name>
        <dbReference type="ChEBI" id="CHEBI:456215"/>
    </ligand>
</feature>
<dbReference type="GO" id="GO:0052856">
    <property type="term" value="F:NAD(P)HX epimerase activity"/>
    <property type="evidence" value="ECO:0007669"/>
    <property type="project" value="TreeGrafter"/>
</dbReference>
<evidence type="ECO:0000256" key="5">
    <source>
        <dbReference type="ARBA" id="ARBA00023239"/>
    </source>
</evidence>
<dbReference type="Gene3D" id="3.40.1190.20">
    <property type="match status" value="1"/>
</dbReference>
<name>B1XU15_POLNS</name>
<protein>
    <recommendedName>
        <fullName evidence="6">ADP-dependent (S)-NAD(P)H-hydrate dehydratase</fullName>
        <ecNumber evidence="6">4.2.1.136</ecNumber>
    </recommendedName>
    <alternativeName>
        <fullName evidence="6">ADP-dependent NAD(P)HX dehydratase</fullName>
    </alternativeName>
</protein>
<feature type="binding site" evidence="6">
    <location>
        <position position="43"/>
    </location>
    <ligand>
        <name>(6S)-NADPHX</name>
        <dbReference type="ChEBI" id="CHEBI:64076"/>
    </ligand>
</feature>
<dbReference type="PANTHER" id="PTHR12592">
    <property type="entry name" value="ATP-DEPENDENT (S)-NAD(P)H-HYDRATE DEHYDRATASE FAMILY MEMBER"/>
    <property type="match status" value="1"/>
</dbReference>
<dbReference type="OrthoDB" id="9806925at2"/>
<evidence type="ECO:0000256" key="3">
    <source>
        <dbReference type="ARBA" id="ARBA00022857"/>
    </source>
</evidence>
<reference evidence="8" key="1">
    <citation type="submission" date="2008-03" db="EMBL/GenBank/DDBJ databases">
        <title>Complete sequence of Polynucleobacter necessarius STIR1.</title>
        <authorList>
            <consortium name="US DOE Joint Genome Institute"/>
            <person name="Copeland A."/>
            <person name="Lucas S."/>
            <person name="Lapidus A."/>
            <person name="Barry K."/>
            <person name="Detter J.C."/>
            <person name="Glavina del Rio T."/>
            <person name="Hammon N."/>
            <person name="Israni S."/>
            <person name="Dalin E."/>
            <person name="Tice H."/>
            <person name="Pitluck S."/>
            <person name="Chain P."/>
            <person name="Malfatti S."/>
            <person name="Shin M."/>
            <person name="Vergez L."/>
            <person name="Schmutz J."/>
            <person name="Larimer F."/>
            <person name="Land M."/>
            <person name="Hauser L."/>
            <person name="Kyrpides N."/>
            <person name="Kim E."/>
            <person name="Hahn M."/>
            <person name="Richardson P."/>
        </authorList>
    </citation>
    <scope>NUCLEOTIDE SEQUENCE [LARGE SCALE GENOMIC DNA]</scope>
    <source>
        <strain evidence="8">STIR1</strain>
    </source>
</reference>
<dbReference type="InterPro" id="IPR029056">
    <property type="entry name" value="Ribokinase-like"/>
</dbReference>
<comment type="catalytic activity">
    <reaction evidence="6">
        <text>(6S)-NADHX + ADP = AMP + phosphate + NADH + H(+)</text>
        <dbReference type="Rhea" id="RHEA:32223"/>
        <dbReference type="ChEBI" id="CHEBI:15378"/>
        <dbReference type="ChEBI" id="CHEBI:43474"/>
        <dbReference type="ChEBI" id="CHEBI:57945"/>
        <dbReference type="ChEBI" id="CHEBI:64074"/>
        <dbReference type="ChEBI" id="CHEBI:456215"/>
        <dbReference type="ChEBI" id="CHEBI:456216"/>
        <dbReference type="EC" id="4.2.1.136"/>
    </reaction>
</comment>
<dbReference type="InterPro" id="IPR000631">
    <property type="entry name" value="CARKD"/>
</dbReference>
<dbReference type="STRING" id="452638.Pnec_0585"/>
<dbReference type="EC" id="4.2.1.136" evidence="6"/>
<dbReference type="PROSITE" id="PS01050">
    <property type="entry name" value="YJEF_C_2"/>
    <property type="match status" value="1"/>
</dbReference>
<dbReference type="SUPFAM" id="SSF53613">
    <property type="entry name" value="Ribokinase-like"/>
    <property type="match status" value="1"/>
</dbReference>
<dbReference type="GO" id="GO:0110051">
    <property type="term" value="P:metabolite repair"/>
    <property type="evidence" value="ECO:0007669"/>
    <property type="project" value="TreeGrafter"/>
</dbReference>
<comment type="similarity">
    <text evidence="6">Belongs to the NnrD/CARKD family.</text>
</comment>
<dbReference type="NCBIfam" id="TIGR00196">
    <property type="entry name" value="yjeF_cterm"/>
    <property type="match status" value="1"/>
</dbReference>
<dbReference type="CDD" id="cd01171">
    <property type="entry name" value="YXKO-related"/>
    <property type="match status" value="1"/>
</dbReference>
<keyword evidence="2 6" id="KW-0067">ATP-binding</keyword>
<evidence type="ECO:0000256" key="6">
    <source>
        <dbReference type="HAMAP-Rule" id="MF_01965"/>
    </source>
</evidence>
<comment type="function">
    <text evidence="6">Catalyzes the dehydration of the S-form of NAD(P)HX at the expense of ADP, which is converted to AMP. Together with NAD(P)HX epimerase, which catalyzes the epimerization of the S- and R-forms, the enzyme allows the repair of both epimers of NAD(P)HX, a damaged form of NAD(P)H that is a result of enzymatic or heat-dependent hydration.</text>
</comment>
<feature type="binding site" evidence="6">
    <location>
        <position position="162"/>
    </location>
    <ligand>
        <name>(6S)-NADPHX</name>
        <dbReference type="ChEBI" id="CHEBI:64076"/>
    </ligand>
</feature>
<dbReference type="GO" id="GO:0016301">
    <property type="term" value="F:kinase activity"/>
    <property type="evidence" value="ECO:0007669"/>
    <property type="project" value="UniProtKB-KW"/>
</dbReference>
<keyword evidence="8" id="KW-0808">Transferase</keyword>
<dbReference type="Pfam" id="PF01256">
    <property type="entry name" value="Carb_kinase"/>
    <property type="match status" value="1"/>
</dbReference>
<dbReference type="GO" id="GO:0005524">
    <property type="term" value="F:ATP binding"/>
    <property type="evidence" value="ECO:0007669"/>
    <property type="project" value="UniProtKB-KW"/>
</dbReference>
<feature type="binding site" evidence="6">
    <location>
        <position position="104"/>
    </location>
    <ligand>
        <name>(6S)-NADPHX</name>
        <dbReference type="ChEBI" id="CHEBI:64076"/>
    </ligand>
</feature>
<keyword evidence="8" id="KW-0418">Kinase</keyword>
<dbReference type="HOGENOM" id="CLU_024853_2_5_4"/>
<dbReference type="EMBL" id="CP001010">
    <property type="protein sequence ID" value="ACB43842.1"/>
    <property type="molecule type" value="Genomic_DNA"/>
</dbReference>
<sequence>MISPPATLDALKLAKLLKRLPTEHKGNAGKVVLTGGAPGMAGALILAGNACLHLGAGWTILEMLDPSSARAAVDYPELMIRLATENIQENLVNTQADVIAVGPGLGNSDLAQLCLNASLSFPNIPLVIDADALNLISNSAKLLEQLQIRNQQFPRLTVLTPHPGEAAKLLKTSTENVQANRLSAIQQLVQLTQSIVVLKGEHTLIASPQHPPMQCLAGNPGMGTGGMGDVLTGSIAAIAGQGVRHHLDLWQATSIAVELHASAADSLVSKGIGPIGLTPSETILEMRALLNKLL</sequence>
<accession>B1XU15</accession>
<keyword evidence="4 6" id="KW-0520">NAD</keyword>
<keyword evidence="5 6" id="KW-0456">Lyase</keyword>
<dbReference type="PANTHER" id="PTHR12592:SF0">
    <property type="entry name" value="ATP-DEPENDENT (S)-NAD(P)H-HYDRATE DEHYDRATASE"/>
    <property type="match status" value="1"/>
</dbReference>
<feature type="binding site" evidence="6">
    <location>
        <begin position="199"/>
        <end position="203"/>
    </location>
    <ligand>
        <name>AMP</name>
        <dbReference type="ChEBI" id="CHEBI:456215"/>
    </ligand>
</feature>
<evidence type="ECO:0000259" key="7">
    <source>
        <dbReference type="PROSITE" id="PS51383"/>
    </source>
</evidence>
<dbReference type="GO" id="GO:0046496">
    <property type="term" value="P:nicotinamide nucleotide metabolic process"/>
    <property type="evidence" value="ECO:0007669"/>
    <property type="project" value="UniProtKB-UniRule"/>
</dbReference>
<evidence type="ECO:0000256" key="1">
    <source>
        <dbReference type="ARBA" id="ARBA00022741"/>
    </source>
</evidence>
<evidence type="ECO:0000256" key="2">
    <source>
        <dbReference type="ARBA" id="ARBA00022840"/>
    </source>
</evidence>
<comment type="subunit">
    <text evidence="6">Homotetramer.</text>
</comment>
<evidence type="ECO:0000313" key="8">
    <source>
        <dbReference type="EMBL" id="ACB43842.1"/>
    </source>
</evidence>
<dbReference type="PROSITE" id="PS51383">
    <property type="entry name" value="YJEF_C_3"/>
    <property type="match status" value="1"/>
</dbReference>
<evidence type="ECO:0000256" key="4">
    <source>
        <dbReference type="ARBA" id="ARBA00023027"/>
    </source>
</evidence>
<feature type="binding site" evidence="6">
    <location>
        <position position="229"/>
    </location>
    <ligand>
        <name>(6S)-NADPHX</name>
        <dbReference type="ChEBI" id="CHEBI:64076"/>
    </ligand>
</feature>
<dbReference type="GO" id="GO:0052855">
    <property type="term" value="F:ADP-dependent NAD(P)H-hydrate dehydratase activity"/>
    <property type="evidence" value="ECO:0007669"/>
    <property type="project" value="UniProtKB-UniRule"/>
</dbReference>
<organism evidence="8">
    <name type="scientific">Polynucleobacter necessarius subsp. necessarius (strain STIR1)</name>
    <dbReference type="NCBI Taxonomy" id="452638"/>
    <lineage>
        <taxon>Bacteria</taxon>
        <taxon>Pseudomonadati</taxon>
        <taxon>Pseudomonadota</taxon>
        <taxon>Betaproteobacteria</taxon>
        <taxon>Burkholderiales</taxon>
        <taxon>Burkholderiaceae</taxon>
        <taxon>Polynucleobacter</taxon>
    </lineage>
</organism>
<gene>
    <name evidence="6" type="primary">nnrD</name>
    <name evidence="8" type="ordered locus">Pnec_0585</name>
</gene>
<dbReference type="eggNOG" id="COG0063">
    <property type="taxonomic scope" value="Bacteria"/>
</dbReference>